<name>A0AAX4NGH3_9ARCH</name>
<dbReference type="KEGG" id="omr:OXIME_000416"/>
<proteinExistence type="predicted"/>
<dbReference type="AlphaFoldDB" id="A0AAX4NGH3"/>
<dbReference type="GeneID" id="95967141"/>
<dbReference type="RefSeq" id="WP_393971830.1">
    <property type="nucleotide sequence ID" value="NZ_CP133772.1"/>
</dbReference>
<keyword evidence="2" id="KW-1185">Reference proteome</keyword>
<accession>A0AAX4NGH3</accession>
<organism evidence="1 2">
    <name type="scientific">Oxyplasma meridianum</name>
    <dbReference type="NCBI Taxonomy" id="3073602"/>
    <lineage>
        <taxon>Archaea</taxon>
        <taxon>Methanobacteriati</taxon>
        <taxon>Thermoplasmatota</taxon>
        <taxon>Thermoplasmata</taxon>
        <taxon>Thermoplasmatales</taxon>
        <taxon>Thermoplasmataceae</taxon>
        <taxon>Oxyplasma</taxon>
    </lineage>
</organism>
<reference evidence="1 2" key="1">
    <citation type="submission" date="2023-09" db="EMBL/GenBank/DDBJ databases">
        <authorList>
            <person name="Golyshina O.V."/>
            <person name="Lunev E.A."/>
            <person name="Bargiela R."/>
            <person name="Gaines M.C."/>
            <person name="Daum B."/>
            <person name="Bale N.J."/>
            <person name="Koenen M."/>
            <person name="Sinninghe Damst J.S."/>
            <person name="Yakimov M."/>
            <person name="Golyshin P.N."/>
        </authorList>
    </citation>
    <scope>NUCLEOTIDE SEQUENCE [LARGE SCALE GENOMIC DNA]</scope>
    <source>
        <strain evidence="1 2">M1</strain>
    </source>
</reference>
<evidence type="ECO:0000313" key="1">
    <source>
        <dbReference type="EMBL" id="WYX99871.1"/>
    </source>
</evidence>
<dbReference type="SUPFAM" id="SSF53850">
    <property type="entry name" value="Periplasmic binding protein-like II"/>
    <property type="match status" value="1"/>
</dbReference>
<sequence length="341" mass="38482">MKKYSLENKIVKLVSAQKERGILQSRIAKDLGYSRSYISEKLKSMVERGILRREPENPFQYRIYITENGKKKDVSFTVGLLMASEYIFAIAAIRKAARKVGVNAKFKVYKNTTRLNSDVIAGKIQVMLSPTLSQLAMSLSSDSIVMIKPIATGGSCIIENTSSKNNLNLSSSSSTMILMMKKLLGRSNNGEIRRMDDASKSIDLVRNGDFRRIAIWEPYASSLLLEKKCTVIASYSDLLGEFPCCFLSATHEFCQKGGKTISAISNFYDQQRENHDLCNSDVKWAISFISLKTGIDENLVEKSLDNYNFKIHYSHEKLLSFMENIRTYMTTDQAESLLGKE</sequence>
<dbReference type="SUPFAM" id="SSF46785">
    <property type="entry name" value="Winged helix' DNA-binding domain"/>
    <property type="match status" value="1"/>
</dbReference>
<dbReference type="EMBL" id="CP133772">
    <property type="protein sequence ID" value="WYX99871.1"/>
    <property type="molecule type" value="Genomic_DNA"/>
</dbReference>
<dbReference type="Proteomes" id="UP001451606">
    <property type="component" value="Chromosome"/>
</dbReference>
<evidence type="ECO:0000313" key="2">
    <source>
        <dbReference type="Proteomes" id="UP001451606"/>
    </source>
</evidence>
<dbReference type="Gene3D" id="1.10.10.10">
    <property type="entry name" value="Winged helix-like DNA-binding domain superfamily/Winged helix DNA-binding domain"/>
    <property type="match status" value="1"/>
</dbReference>
<dbReference type="InterPro" id="IPR036390">
    <property type="entry name" value="WH_DNA-bd_sf"/>
</dbReference>
<gene>
    <name evidence="1" type="ORF">OXIME_000416</name>
</gene>
<protein>
    <recommendedName>
        <fullName evidence="3">Winged helix-turn-helix transcriptional regulator</fullName>
    </recommendedName>
</protein>
<dbReference type="Gene3D" id="3.40.190.10">
    <property type="entry name" value="Periplasmic binding protein-like II"/>
    <property type="match status" value="1"/>
</dbReference>
<dbReference type="InterPro" id="IPR036388">
    <property type="entry name" value="WH-like_DNA-bd_sf"/>
</dbReference>
<evidence type="ECO:0008006" key="3">
    <source>
        <dbReference type="Google" id="ProtNLM"/>
    </source>
</evidence>